<evidence type="ECO:0000313" key="11">
    <source>
        <dbReference type="Proteomes" id="UP001178148"/>
    </source>
</evidence>
<dbReference type="Gene3D" id="3.40.190.80">
    <property type="match status" value="1"/>
</dbReference>
<keyword evidence="6" id="KW-0889">Transcription antitermination</keyword>
<keyword evidence="4 8" id="KW-0479">Metal-binding</keyword>
<dbReference type="Pfam" id="PF00459">
    <property type="entry name" value="Inositol_P"/>
    <property type="match status" value="1"/>
</dbReference>
<evidence type="ECO:0000313" key="10">
    <source>
        <dbReference type="EMBL" id="MDP0587815.1"/>
    </source>
</evidence>
<comment type="catalytic activity">
    <reaction evidence="1 9">
        <text>a myo-inositol phosphate + H2O = myo-inositol + phosphate</text>
        <dbReference type="Rhea" id="RHEA:24056"/>
        <dbReference type="ChEBI" id="CHEBI:15377"/>
        <dbReference type="ChEBI" id="CHEBI:17268"/>
        <dbReference type="ChEBI" id="CHEBI:43474"/>
        <dbReference type="ChEBI" id="CHEBI:84139"/>
        <dbReference type="EC" id="3.1.3.25"/>
    </reaction>
</comment>
<evidence type="ECO:0000256" key="8">
    <source>
        <dbReference type="PIRSR" id="PIRSR600760-2"/>
    </source>
</evidence>
<name>A0AA90NJP9_9GAMM</name>
<dbReference type="PROSITE" id="PS00629">
    <property type="entry name" value="IMP_1"/>
    <property type="match status" value="1"/>
</dbReference>
<dbReference type="InterPro" id="IPR022337">
    <property type="entry name" value="Inositol_monophosphatase_SuhB"/>
</dbReference>
<evidence type="ECO:0000256" key="6">
    <source>
        <dbReference type="ARBA" id="ARBA00022814"/>
    </source>
</evidence>
<sequence length="276" mass="30139">MQPMASMALRAAHAAGDIIVRAFADLDKLKVETKERNDFVTSVDKVSEKTIIASLRKAYPNHGFYGEESGHHPGKNQGKEQGKDYLWIIDPLDGTTNFIRGIPQFAISIACQYRGRLEHAVIVDPIKNEDYCASRGQGATLNSKRIRVSNRKSLEGALIGTGIPFMHPSINHLDKYLSMMSALLGDTAGIRRAGSAALDLAYVAAGRLDAFWEIGLKSYDMAAGALLIQEAGGLISDFNGGSDFLDKRQIVCGSPRCFKEVLKRIHPFVVEGMGLQ</sequence>
<keyword evidence="6" id="KW-0805">Transcription regulation</keyword>
<evidence type="ECO:0000256" key="5">
    <source>
        <dbReference type="ARBA" id="ARBA00022801"/>
    </source>
</evidence>
<feature type="binding site" evidence="8">
    <location>
        <position position="93"/>
    </location>
    <ligand>
        <name>Mg(2+)</name>
        <dbReference type="ChEBI" id="CHEBI:18420"/>
        <label>2</label>
    </ligand>
</feature>
<dbReference type="PANTHER" id="PTHR20854:SF4">
    <property type="entry name" value="INOSITOL-1-MONOPHOSPHATASE-RELATED"/>
    <property type="match status" value="1"/>
</dbReference>
<feature type="binding site" evidence="8">
    <location>
        <position position="67"/>
    </location>
    <ligand>
        <name>Mg(2+)</name>
        <dbReference type="ChEBI" id="CHEBI:18420"/>
        <label>1</label>
        <note>catalytic</note>
    </ligand>
</feature>
<dbReference type="GO" id="GO:0031564">
    <property type="term" value="P:transcription antitermination"/>
    <property type="evidence" value="ECO:0007669"/>
    <property type="project" value="UniProtKB-KW"/>
</dbReference>
<feature type="binding site" evidence="8">
    <location>
        <position position="220"/>
    </location>
    <ligand>
        <name>Mg(2+)</name>
        <dbReference type="ChEBI" id="CHEBI:18420"/>
        <label>2</label>
    </ligand>
</feature>
<dbReference type="AlphaFoldDB" id="A0AA90NJP9"/>
<dbReference type="Proteomes" id="UP001178148">
    <property type="component" value="Unassembled WGS sequence"/>
</dbReference>
<dbReference type="InterPro" id="IPR020550">
    <property type="entry name" value="Inositol_monophosphatase_CS"/>
</dbReference>
<feature type="binding site" evidence="8">
    <location>
        <position position="92"/>
    </location>
    <ligand>
        <name>Mg(2+)</name>
        <dbReference type="ChEBI" id="CHEBI:18420"/>
        <label>1</label>
        <note>catalytic</note>
    </ligand>
</feature>
<comment type="caution">
    <text evidence="10">The sequence shown here is derived from an EMBL/GenBank/DDBJ whole genome shotgun (WGS) entry which is preliminary data.</text>
</comment>
<keyword evidence="5 9" id="KW-0378">Hydrolase</keyword>
<dbReference type="PANTHER" id="PTHR20854">
    <property type="entry name" value="INOSITOL MONOPHOSPHATASE"/>
    <property type="match status" value="1"/>
</dbReference>
<dbReference type="EC" id="3.1.3.25" evidence="9"/>
<evidence type="ECO:0000256" key="4">
    <source>
        <dbReference type="ARBA" id="ARBA00022723"/>
    </source>
</evidence>
<dbReference type="InterPro" id="IPR033942">
    <property type="entry name" value="IMPase"/>
</dbReference>
<dbReference type="GO" id="GO:0046872">
    <property type="term" value="F:metal ion binding"/>
    <property type="evidence" value="ECO:0007669"/>
    <property type="project" value="UniProtKB-KW"/>
</dbReference>
<comment type="similarity">
    <text evidence="3 9">Belongs to the inositol monophosphatase superfamily.</text>
</comment>
<evidence type="ECO:0000256" key="2">
    <source>
        <dbReference type="ARBA" id="ARBA00001946"/>
    </source>
</evidence>
<dbReference type="EMBL" id="JASXSV010000001">
    <property type="protein sequence ID" value="MDP0587815.1"/>
    <property type="molecule type" value="Genomic_DNA"/>
</dbReference>
<dbReference type="GO" id="GO:0007165">
    <property type="term" value="P:signal transduction"/>
    <property type="evidence" value="ECO:0007669"/>
    <property type="project" value="TreeGrafter"/>
</dbReference>
<dbReference type="PRINTS" id="PR01959">
    <property type="entry name" value="SBIMPHPHTASE"/>
</dbReference>
<dbReference type="InterPro" id="IPR000760">
    <property type="entry name" value="Inositol_monophosphatase-like"/>
</dbReference>
<dbReference type="GO" id="GO:0008934">
    <property type="term" value="F:inositol monophosphate 1-phosphatase activity"/>
    <property type="evidence" value="ECO:0007669"/>
    <property type="project" value="InterPro"/>
</dbReference>
<dbReference type="GO" id="GO:0006020">
    <property type="term" value="P:inositol metabolic process"/>
    <property type="evidence" value="ECO:0007669"/>
    <property type="project" value="TreeGrafter"/>
</dbReference>
<organism evidence="10 11">
    <name type="scientific">Candidatus Endonucleibacter bathymodioli</name>
    <dbReference type="NCBI Taxonomy" id="539814"/>
    <lineage>
        <taxon>Bacteria</taxon>
        <taxon>Pseudomonadati</taxon>
        <taxon>Pseudomonadota</taxon>
        <taxon>Gammaproteobacteria</taxon>
        <taxon>Oceanospirillales</taxon>
        <taxon>Endozoicomonadaceae</taxon>
        <taxon>Candidatus Endonucleibacter</taxon>
    </lineage>
</organism>
<keyword evidence="11" id="KW-1185">Reference proteome</keyword>
<gene>
    <name evidence="10" type="ORF">QS748_00825</name>
</gene>
<keyword evidence="7 8" id="KW-0460">Magnesium</keyword>
<evidence type="ECO:0000256" key="9">
    <source>
        <dbReference type="RuleBase" id="RU364068"/>
    </source>
</evidence>
<dbReference type="InterPro" id="IPR020583">
    <property type="entry name" value="Inositol_monoP_metal-BS"/>
</dbReference>
<dbReference type="SUPFAM" id="SSF56655">
    <property type="entry name" value="Carbohydrate phosphatase"/>
    <property type="match status" value="1"/>
</dbReference>
<comment type="cofactor">
    <cofactor evidence="2 8 9">
        <name>Mg(2+)</name>
        <dbReference type="ChEBI" id="CHEBI:18420"/>
    </cofactor>
</comment>
<proteinExistence type="inferred from homology"/>
<dbReference type="CDD" id="cd01639">
    <property type="entry name" value="IMPase"/>
    <property type="match status" value="1"/>
</dbReference>
<accession>A0AA90NJP9</accession>
<dbReference type="PROSITE" id="PS00630">
    <property type="entry name" value="IMP_2"/>
    <property type="match status" value="1"/>
</dbReference>
<feature type="binding site" evidence="8">
    <location>
        <position position="90"/>
    </location>
    <ligand>
        <name>Mg(2+)</name>
        <dbReference type="ChEBI" id="CHEBI:18420"/>
        <label>2</label>
    </ligand>
</feature>
<evidence type="ECO:0000256" key="3">
    <source>
        <dbReference type="ARBA" id="ARBA00009759"/>
    </source>
</evidence>
<reference evidence="10 11" key="1">
    <citation type="journal article" date="2023" name="bioRxiv">
        <title>An intranuclear bacterial parasite of deep-sea mussels expresses apoptosis inhibitors acquired from its host.</title>
        <authorList>
            <person name="Gonzalez Porras M.A."/>
            <person name="Assie A."/>
            <person name="Tietjen M."/>
            <person name="Violette M."/>
            <person name="Kleiner M."/>
            <person name="Gruber-Vodicka H."/>
            <person name="Dubilier N."/>
            <person name="Leisch N."/>
        </authorList>
    </citation>
    <scope>NUCLEOTIDE SEQUENCE [LARGE SCALE GENOMIC DNA]</scope>
    <source>
        <strain evidence="10">IAP13</strain>
    </source>
</reference>
<keyword evidence="6" id="KW-0804">Transcription</keyword>
<evidence type="ECO:0000256" key="1">
    <source>
        <dbReference type="ARBA" id="ARBA00001033"/>
    </source>
</evidence>
<dbReference type="PRINTS" id="PR00377">
    <property type="entry name" value="IMPHPHTASES"/>
</dbReference>
<evidence type="ECO:0000256" key="7">
    <source>
        <dbReference type="ARBA" id="ARBA00022842"/>
    </source>
</evidence>
<dbReference type="FunFam" id="3.30.540.10:FF:000003">
    <property type="entry name" value="Inositol-1-monophosphatase"/>
    <property type="match status" value="1"/>
</dbReference>
<protein>
    <recommendedName>
        <fullName evidence="9">Inositol-1-monophosphatase</fullName>
        <ecNumber evidence="9">3.1.3.25</ecNumber>
    </recommendedName>
</protein>
<dbReference type="GO" id="GO:0046854">
    <property type="term" value="P:phosphatidylinositol phosphate biosynthetic process"/>
    <property type="evidence" value="ECO:0007669"/>
    <property type="project" value="InterPro"/>
</dbReference>
<dbReference type="Gene3D" id="3.30.540.10">
    <property type="entry name" value="Fructose-1,6-Bisphosphatase, subunit A, domain 1"/>
    <property type="match status" value="1"/>
</dbReference>